<dbReference type="InterPro" id="IPR050789">
    <property type="entry name" value="Diverse_Enzym_Activities"/>
</dbReference>
<keyword evidence="3" id="KW-1185">Reference proteome</keyword>
<dbReference type="EC" id="3.-.-.-" evidence="2"/>
<evidence type="ECO:0000259" key="1">
    <source>
        <dbReference type="Pfam" id="PF00144"/>
    </source>
</evidence>
<evidence type="ECO:0000313" key="2">
    <source>
        <dbReference type="EMBL" id="MEC4717705.1"/>
    </source>
</evidence>
<dbReference type="EMBL" id="JAWIIV010000001">
    <property type="protein sequence ID" value="MEC4717705.1"/>
    <property type="molecule type" value="Genomic_DNA"/>
</dbReference>
<proteinExistence type="predicted"/>
<dbReference type="Gene3D" id="3.40.710.10">
    <property type="entry name" value="DD-peptidase/beta-lactamase superfamily"/>
    <property type="match status" value="1"/>
</dbReference>
<dbReference type="GO" id="GO:0016787">
    <property type="term" value="F:hydrolase activity"/>
    <property type="evidence" value="ECO:0007669"/>
    <property type="project" value="UniProtKB-KW"/>
</dbReference>
<reference evidence="2 3" key="1">
    <citation type="submission" date="2023-10" db="EMBL/GenBank/DDBJ databases">
        <title>Noviherbaspirillum sp. CPCC 100848 genome assembly.</title>
        <authorList>
            <person name="Li X.Y."/>
            <person name="Fang X.M."/>
        </authorList>
    </citation>
    <scope>NUCLEOTIDE SEQUENCE [LARGE SCALE GENOMIC DNA]</scope>
    <source>
        <strain evidence="2 3">CPCC 100848</strain>
    </source>
</reference>
<dbReference type="SUPFAM" id="SSF56601">
    <property type="entry name" value="beta-lactamase/transpeptidase-like"/>
    <property type="match status" value="1"/>
</dbReference>
<feature type="domain" description="Beta-lactamase-related" evidence="1">
    <location>
        <begin position="96"/>
        <end position="396"/>
    </location>
</feature>
<sequence length="406" mass="44778">MEMTQDIKPLEAVMHGFPPAPDGIIDANNWFELPYLRWSLMNRARMVRTVPVWRGGGPVAHLGRKEGSITGTPVTGMDGQASPLESVLASLEIDACIVLHQGKIVYEEYFHGMQPWTQHGSASISKSYAAALAGILAHEGLLDFNRQAAYYIDEMRGTAMGDATLQQLLDMQVGIVRPGLQSRAQGLGPQDGGVFEIIGLAEPGPSSPKNFYEFILRKERSGEHGVRFYYDNGPPEALAWVMKRVCGATLSDLVSRYLFEPLGMERDGSYSIDSTGAEFAAGGLQLTLRDLARFGEALRCDGFWNGRQIIPASFIQEVRRGSDREMFSQSRFAAAMPGGSYHNSFYVAHDDVDGFMASGRYGQRLYVSPKAELVVAHFASAPGPSPHPFEKPYVRLHRELAELFRP</sequence>
<comment type="caution">
    <text evidence="2">The sequence shown here is derived from an EMBL/GenBank/DDBJ whole genome shotgun (WGS) entry which is preliminary data.</text>
</comment>
<dbReference type="PANTHER" id="PTHR43283:SF7">
    <property type="entry name" value="BETA-LACTAMASE-RELATED DOMAIN-CONTAINING PROTEIN"/>
    <property type="match status" value="1"/>
</dbReference>
<dbReference type="Proteomes" id="UP001352263">
    <property type="component" value="Unassembled WGS sequence"/>
</dbReference>
<evidence type="ECO:0000313" key="3">
    <source>
        <dbReference type="Proteomes" id="UP001352263"/>
    </source>
</evidence>
<keyword evidence="2" id="KW-0378">Hydrolase</keyword>
<dbReference type="InterPro" id="IPR001466">
    <property type="entry name" value="Beta-lactam-related"/>
</dbReference>
<gene>
    <name evidence="2" type="ORF">RY831_00925</name>
</gene>
<protein>
    <submittedName>
        <fullName evidence="2">Serine hydrolase</fullName>
        <ecNumber evidence="2">3.-.-.-</ecNumber>
    </submittedName>
</protein>
<name>A0ABU6J2C7_9BURK</name>
<dbReference type="PANTHER" id="PTHR43283">
    <property type="entry name" value="BETA-LACTAMASE-RELATED"/>
    <property type="match status" value="1"/>
</dbReference>
<dbReference type="RefSeq" id="WP_326504455.1">
    <property type="nucleotide sequence ID" value="NZ_JAWIIV010000001.1"/>
</dbReference>
<dbReference type="InterPro" id="IPR012338">
    <property type="entry name" value="Beta-lactam/transpept-like"/>
</dbReference>
<organism evidence="2 3">
    <name type="scientific">Noviherbaspirillum album</name>
    <dbReference type="NCBI Taxonomy" id="3080276"/>
    <lineage>
        <taxon>Bacteria</taxon>
        <taxon>Pseudomonadati</taxon>
        <taxon>Pseudomonadota</taxon>
        <taxon>Betaproteobacteria</taxon>
        <taxon>Burkholderiales</taxon>
        <taxon>Oxalobacteraceae</taxon>
        <taxon>Noviherbaspirillum</taxon>
    </lineage>
</organism>
<dbReference type="Pfam" id="PF00144">
    <property type="entry name" value="Beta-lactamase"/>
    <property type="match status" value="1"/>
</dbReference>
<accession>A0ABU6J2C7</accession>